<evidence type="ECO:0000313" key="3">
    <source>
        <dbReference type="Proteomes" id="UP000011866"/>
    </source>
</evidence>
<evidence type="ECO:0000256" key="1">
    <source>
        <dbReference type="SAM" id="Phobius"/>
    </source>
</evidence>
<reference evidence="2 3" key="1">
    <citation type="journal article" date="2013" name="Genome Announc.">
        <title>Genome Sequence of Thalassolituus oleivorans MIL-1 (DSM 14913T).</title>
        <authorList>
            <person name="Golyshin P.N."/>
            <person name="Werner J."/>
            <person name="Chernikova T.N."/>
            <person name="Tran H."/>
            <person name="Ferrer M."/>
            <person name="Yakimov M.M."/>
            <person name="Teeling H."/>
            <person name="Golyshina O.V."/>
        </authorList>
    </citation>
    <scope>NUCLEOTIDE SEQUENCE [LARGE SCALE GENOMIC DNA]</scope>
    <source>
        <strain evidence="2 3">MIL-1</strain>
    </source>
</reference>
<dbReference type="Proteomes" id="UP000011866">
    <property type="component" value="Chromosome"/>
</dbReference>
<evidence type="ECO:0000313" key="2">
    <source>
        <dbReference type="EMBL" id="CCU72240.1"/>
    </source>
</evidence>
<evidence type="ECO:0008006" key="4">
    <source>
        <dbReference type="Google" id="ProtNLM"/>
    </source>
</evidence>
<feature type="transmembrane region" description="Helical" evidence="1">
    <location>
        <begin position="185"/>
        <end position="210"/>
    </location>
</feature>
<feature type="transmembrane region" description="Helical" evidence="1">
    <location>
        <begin position="132"/>
        <end position="155"/>
    </location>
</feature>
<dbReference type="HOGENOM" id="CLU_079007_0_0_6"/>
<proteinExistence type="predicted"/>
<dbReference type="KEGG" id="tol:TOL_1820"/>
<keyword evidence="3" id="KW-1185">Reference proteome</keyword>
<protein>
    <recommendedName>
        <fullName evidence="4">DUF1461 domain-containing protein</fullName>
    </recommendedName>
</protein>
<sequence>MASWHVHERLHYSYDIWYDVYDIGEHIDHYGPRNKYIHGLNDLSKADHVYLFNQISDAVHAGGKGLADIQFTDKFGKTKALLHDSEIVHLQDVANLIDKLDLAGAIALLILLAGLIILRIHKVRPRWKVQLGIFVGLLIFVGVVVLIAGPTAVFYQLHVWIFPDNHQWFFYYQESLMSTMMKAPILFGGMAATLVGLGLLMFVMVLLLLIRRFKF</sequence>
<organism evidence="2 3">
    <name type="scientific">Thalassolituus oleivorans MIL-1</name>
    <dbReference type="NCBI Taxonomy" id="1298593"/>
    <lineage>
        <taxon>Bacteria</taxon>
        <taxon>Pseudomonadati</taxon>
        <taxon>Pseudomonadota</taxon>
        <taxon>Gammaproteobacteria</taxon>
        <taxon>Oceanospirillales</taxon>
        <taxon>Oceanospirillaceae</taxon>
        <taxon>Thalassolituus</taxon>
    </lineage>
</organism>
<keyword evidence="1" id="KW-0472">Membrane</keyword>
<dbReference type="eggNOG" id="ENOG5030EEF">
    <property type="taxonomic scope" value="Bacteria"/>
</dbReference>
<dbReference type="AlphaFoldDB" id="M5DQN2"/>
<name>M5DQN2_9GAMM</name>
<feature type="transmembrane region" description="Helical" evidence="1">
    <location>
        <begin position="102"/>
        <end position="120"/>
    </location>
</feature>
<dbReference type="PATRIC" id="fig|1298593.3.peg.1745"/>
<dbReference type="Pfam" id="PF07314">
    <property type="entry name" value="Lit"/>
    <property type="match status" value="1"/>
</dbReference>
<dbReference type="EMBL" id="HF680312">
    <property type="protein sequence ID" value="CCU72240.1"/>
    <property type="molecule type" value="Genomic_DNA"/>
</dbReference>
<dbReference type="InterPro" id="IPR010178">
    <property type="entry name" value="Lit"/>
</dbReference>
<keyword evidence="1" id="KW-0812">Transmembrane</keyword>
<accession>M5DQN2</accession>
<keyword evidence="1" id="KW-1133">Transmembrane helix</keyword>
<gene>
    <name evidence="2" type="ORF">TOL_1820</name>
</gene>
<dbReference type="STRING" id="187493.CN03_09205"/>